<reference evidence="1" key="1">
    <citation type="submission" date="2023-07" db="EMBL/GenBank/DDBJ databases">
        <title>A collection of bacterial strains from the Burkholderia cepacia Research Laboratory and Repository.</title>
        <authorList>
            <person name="Lipuma J."/>
            <person name="Spilker T."/>
            <person name="Caverly L."/>
        </authorList>
    </citation>
    <scope>NUCLEOTIDE SEQUENCE</scope>
    <source>
        <strain evidence="1">AU45194</strain>
    </source>
</reference>
<evidence type="ECO:0000313" key="1">
    <source>
        <dbReference type="EMBL" id="MDN7527725.1"/>
    </source>
</evidence>
<organism evidence="1 2">
    <name type="scientific">Burkholderia orbicola</name>
    <dbReference type="NCBI Taxonomy" id="2978683"/>
    <lineage>
        <taxon>Bacteria</taxon>
        <taxon>Pseudomonadati</taxon>
        <taxon>Pseudomonadota</taxon>
        <taxon>Betaproteobacteria</taxon>
        <taxon>Burkholderiales</taxon>
        <taxon>Burkholderiaceae</taxon>
        <taxon>Burkholderia</taxon>
        <taxon>Burkholderia cepacia complex</taxon>
    </lineage>
</organism>
<proteinExistence type="predicted"/>
<dbReference type="EMBL" id="JAUJQL010000023">
    <property type="protein sequence ID" value="MDN7527725.1"/>
    <property type="molecule type" value="Genomic_DNA"/>
</dbReference>
<evidence type="ECO:0000313" key="2">
    <source>
        <dbReference type="Proteomes" id="UP001172217"/>
    </source>
</evidence>
<protein>
    <submittedName>
        <fullName evidence="1">Uncharacterized protein</fullName>
    </submittedName>
</protein>
<dbReference type="RefSeq" id="WP_301771290.1">
    <property type="nucleotide sequence ID" value="NZ_JAUJQL010000023.1"/>
</dbReference>
<keyword evidence="2" id="KW-1185">Reference proteome</keyword>
<gene>
    <name evidence="1" type="ORF">QZM70_32760</name>
</gene>
<accession>A0ABT8P1N4</accession>
<comment type="caution">
    <text evidence="1">The sequence shown here is derived from an EMBL/GenBank/DDBJ whole genome shotgun (WGS) entry which is preliminary data.</text>
</comment>
<dbReference type="Proteomes" id="UP001172217">
    <property type="component" value="Unassembled WGS sequence"/>
</dbReference>
<sequence>MSNEQRIATFRTELIALVNTHIRDHQIHAEEVATVFAEEANGALNSLAWKPHPQRAASEHLVAASACLKDGRVIPVPNFEILFPAASQRLR</sequence>
<name>A0ABT8P1N4_9BURK</name>